<name>A0A8T0UD41_PANVG</name>
<accession>A0A8T0UD41</accession>
<comment type="caution">
    <text evidence="1">The sequence shown here is derived from an EMBL/GenBank/DDBJ whole genome shotgun (WGS) entry which is preliminary data.</text>
</comment>
<evidence type="ECO:0000313" key="2">
    <source>
        <dbReference type="Proteomes" id="UP000823388"/>
    </source>
</evidence>
<dbReference type="PANTHER" id="PTHR35161:SF1">
    <property type="entry name" value="OS02G0138300 PROTEIN"/>
    <property type="match status" value="1"/>
</dbReference>
<organism evidence="1 2">
    <name type="scientific">Panicum virgatum</name>
    <name type="common">Blackwell switchgrass</name>
    <dbReference type="NCBI Taxonomy" id="38727"/>
    <lineage>
        <taxon>Eukaryota</taxon>
        <taxon>Viridiplantae</taxon>
        <taxon>Streptophyta</taxon>
        <taxon>Embryophyta</taxon>
        <taxon>Tracheophyta</taxon>
        <taxon>Spermatophyta</taxon>
        <taxon>Magnoliopsida</taxon>
        <taxon>Liliopsida</taxon>
        <taxon>Poales</taxon>
        <taxon>Poaceae</taxon>
        <taxon>PACMAD clade</taxon>
        <taxon>Panicoideae</taxon>
        <taxon>Panicodae</taxon>
        <taxon>Paniceae</taxon>
        <taxon>Panicinae</taxon>
        <taxon>Panicum</taxon>
        <taxon>Panicum sect. Hiantes</taxon>
    </lineage>
</organism>
<dbReference type="AlphaFoldDB" id="A0A8T0UD41"/>
<gene>
    <name evidence="1" type="ORF">PVAP13_3NG295600</name>
</gene>
<keyword evidence="2" id="KW-1185">Reference proteome</keyword>
<evidence type="ECO:0000313" key="1">
    <source>
        <dbReference type="EMBL" id="KAG2621941.1"/>
    </source>
</evidence>
<dbReference type="Proteomes" id="UP000823388">
    <property type="component" value="Chromosome 3N"/>
</dbReference>
<sequence>MSRRMTPEIGLEAMGPVQGQGRVGPFPSCAPLPEGEGIATSVHHHRSAHRLQAFRITSWQHLQSRRMSAWRGEHAPPPQAPYWKSGHIVLQKPSFLPIHVPDRKIWRPEENVTGIVHERCIDETSLFIKFDPVEYLKGHPLMEEVPVLGEAPGTCNWKFTEDGKYTTKSLLDLIGTFHDLGCCIPTLSIDSVAINSAGRFELVEAKSQFTALTPRFHIPNFRIDLKGKVKGYMPYRKTWIIMASNNRYMIEWLKYPDRLSRKQFKGKWYELLQFVRNVICHKMELLMKGEVYQAAEVENMLHAIFPRLLPHIQHFLWQKGCLRDFDMETYFMQRKVTEWKLNRQNLLCDTVRTWSLLEATKKSHLG</sequence>
<dbReference type="EMBL" id="CM029042">
    <property type="protein sequence ID" value="KAG2621941.1"/>
    <property type="molecule type" value="Genomic_DNA"/>
</dbReference>
<proteinExistence type="predicted"/>
<dbReference type="PANTHER" id="PTHR35161">
    <property type="entry name" value="OS02G0303100 PROTEIN"/>
    <property type="match status" value="1"/>
</dbReference>
<reference evidence="1" key="1">
    <citation type="submission" date="2020-05" db="EMBL/GenBank/DDBJ databases">
        <title>WGS assembly of Panicum virgatum.</title>
        <authorList>
            <person name="Lovell J.T."/>
            <person name="Jenkins J."/>
            <person name="Shu S."/>
            <person name="Juenger T.E."/>
            <person name="Schmutz J."/>
        </authorList>
    </citation>
    <scope>NUCLEOTIDE SEQUENCE</scope>
    <source>
        <strain evidence="1">AP13</strain>
    </source>
</reference>
<protein>
    <submittedName>
        <fullName evidence="1">Uncharacterized protein</fullName>
    </submittedName>
</protein>